<dbReference type="Pfam" id="PF01943">
    <property type="entry name" value="Polysacc_synt"/>
    <property type="match status" value="1"/>
</dbReference>
<keyword evidence="3 6" id="KW-0812">Transmembrane</keyword>
<dbReference type="InterPro" id="IPR050833">
    <property type="entry name" value="Poly_Biosynth_Transport"/>
</dbReference>
<keyword evidence="2" id="KW-1003">Cell membrane</keyword>
<keyword evidence="4 6" id="KW-1133">Transmembrane helix</keyword>
<dbReference type="PANTHER" id="PTHR30250:SF26">
    <property type="entry name" value="PSMA PROTEIN"/>
    <property type="match status" value="1"/>
</dbReference>
<protein>
    <submittedName>
        <fullName evidence="7">Oligosaccharide flippase family protein</fullName>
    </submittedName>
</protein>
<evidence type="ECO:0000256" key="1">
    <source>
        <dbReference type="ARBA" id="ARBA00004651"/>
    </source>
</evidence>
<dbReference type="Proteomes" id="UP001611383">
    <property type="component" value="Chromosome"/>
</dbReference>
<reference evidence="7 8" key="1">
    <citation type="submission" date="2019-08" db="EMBL/GenBank/DDBJ databases">
        <title>Archangium and Cystobacter genomes.</title>
        <authorList>
            <person name="Chen I.-C.K."/>
            <person name="Wielgoss S."/>
        </authorList>
    </citation>
    <scope>NUCLEOTIDE SEQUENCE [LARGE SCALE GENOMIC DNA]</scope>
    <source>
        <strain evidence="7 8">Cbm 6</strain>
    </source>
</reference>
<dbReference type="EMBL" id="CP043494">
    <property type="protein sequence ID" value="WNG44198.1"/>
    <property type="molecule type" value="Genomic_DNA"/>
</dbReference>
<sequence>MFDPVGSDMAAHPKRNTAAGDARLHPLARPSTSGEWALAQRGGMVDGATVTRSSRFLSGFSFGLANQVLTLVVGLFLTPFLLRYLGQSDLGMWLVASSLMGYLGLLDLGVAALLPRETAYAAGRNPERPLPAVSEVFGQALQIALLQLPLVAVGALMLLPLLPESGEKLLYPFLMVLGTFVLLFPLRLFQAVLSGLQDLRFLGILQTVSWAAGTIASISLVLANAGLFAVAAGWMVTQVLSALACLWRLRTAYPDALPRKLPKLSMEGIRSWLSRSLWITVSNVAQLLRLGTDVVIIGKLLGPEAVVPFTCTAKLVSVLSNAPQLVLASAQPALAELRMSSNKERITEVASALERLTLFVSGAVFCGVLSINEGFVLEWVGTEQYGGLGLTLLFLASMLLRHFCLSVNTCLFCFGHERRLALTAVTDGVVTLVAMWTGVYLAGWQGAALAPIIGICTVSLPMNLSLFAKDTGRTVGQVLRNLLPWAIRCAAVAALALGITMGLAPRGFPLLTLAGAVVGGVYLLVMGPLLFQGTLGTYVRPRVEALRARFVSARGGGRLGTG</sequence>
<evidence type="ECO:0000256" key="6">
    <source>
        <dbReference type="SAM" id="Phobius"/>
    </source>
</evidence>
<evidence type="ECO:0000256" key="3">
    <source>
        <dbReference type="ARBA" id="ARBA00022692"/>
    </source>
</evidence>
<dbReference type="PANTHER" id="PTHR30250">
    <property type="entry name" value="PST FAMILY PREDICTED COLANIC ACID TRANSPORTER"/>
    <property type="match status" value="1"/>
</dbReference>
<proteinExistence type="predicted"/>
<name>A0ABY9WKD8_9BACT</name>
<feature type="transmembrane region" description="Helical" evidence="6">
    <location>
        <begin position="352"/>
        <end position="371"/>
    </location>
</feature>
<evidence type="ECO:0000313" key="7">
    <source>
        <dbReference type="EMBL" id="WNG44198.1"/>
    </source>
</evidence>
<keyword evidence="5 6" id="KW-0472">Membrane</keyword>
<feature type="transmembrane region" description="Helical" evidence="6">
    <location>
        <begin position="421"/>
        <end position="441"/>
    </location>
</feature>
<evidence type="ECO:0000256" key="2">
    <source>
        <dbReference type="ARBA" id="ARBA00022475"/>
    </source>
</evidence>
<organism evidence="7 8">
    <name type="scientific">Archangium minus</name>
    <dbReference type="NCBI Taxonomy" id="83450"/>
    <lineage>
        <taxon>Bacteria</taxon>
        <taxon>Pseudomonadati</taxon>
        <taxon>Myxococcota</taxon>
        <taxon>Myxococcia</taxon>
        <taxon>Myxococcales</taxon>
        <taxon>Cystobacterineae</taxon>
        <taxon>Archangiaceae</taxon>
        <taxon>Archangium</taxon>
    </lineage>
</organism>
<gene>
    <name evidence="7" type="ORF">F0U60_08840</name>
</gene>
<feature type="transmembrane region" description="Helical" evidence="6">
    <location>
        <begin position="447"/>
        <end position="464"/>
    </location>
</feature>
<keyword evidence="8" id="KW-1185">Reference proteome</keyword>
<evidence type="ECO:0000256" key="5">
    <source>
        <dbReference type="ARBA" id="ARBA00023136"/>
    </source>
</evidence>
<feature type="transmembrane region" description="Helical" evidence="6">
    <location>
        <begin position="201"/>
        <end position="222"/>
    </location>
</feature>
<accession>A0ABY9WKD8</accession>
<feature type="transmembrane region" description="Helical" evidence="6">
    <location>
        <begin position="169"/>
        <end position="189"/>
    </location>
</feature>
<evidence type="ECO:0000313" key="8">
    <source>
        <dbReference type="Proteomes" id="UP001611383"/>
    </source>
</evidence>
<feature type="transmembrane region" description="Helical" evidence="6">
    <location>
        <begin position="136"/>
        <end position="163"/>
    </location>
</feature>
<feature type="transmembrane region" description="Helical" evidence="6">
    <location>
        <begin position="62"/>
        <end position="85"/>
    </location>
</feature>
<feature type="transmembrane region" description="Helical" evidence="6">
    <location>
        <begin position="485"/>
        <end position="504"/>
    </location>
</feature>
<feature type="transmembrane region" description="Helical" evidence="6">
    <location>
        <begin position="391"/>
        <end position="414"/>
    </location>
</feature>
<dbReference type="InterPro" id="IPR002797">
    <property type="entry name" value="Polysacc_synth"/>
</dbReference>
<comment type="subcellular location">
    <subcellularLocation>
        <location evidence="1">Cell membrane</location>
        <topology evidence="1">Multi-pass membrane protein</topology>
    </subcellularLocation>
</comment>
<evidence type="ECO:0000256" key="4">
    <source>
        <dbReference type="ARBA" id="ARBA00022989"/>
    </source>
</evidence>
<feature type="transmembrane region" description="Helical" evidence="6">
    <location>
        <begin position="510"/>
        <end position="531"/>
    </location>
</feature>
<feature type="transmembrane region" description="Helical" evidence="6">
    <location>
        <begin position="91"/>
        <end position="115"/>
    </location>
</feature>